<dbReference type="OrthoDB" id="437960at2759"/>
<dbReference type="PANTHER" id="PTHR46917:SF1">
    <property type="entry name" value="MORN REPEAT-CONTAINING PROTEIN 2"/>
    <property type="match status" value="1"/>
</dbReference>
<accession>A0A2G8JFF8</accession>
<dbReference type="STRING" id="307972.A0A2G8JFF8"/>
<sequence length="148" mass="16381">MPAQKGKKVEKDKEDTNPTLKKGTFIFPNGDRYDGEYFEIEGGGVERSGYGEHTTSTGVCYQGHWANDKMNGQGKLTHPSGSSYDGEFVDNQFHGKGTYRWPNGAAYQGNFVDNRLVGDGNYTDVDQQQWGGTFHNKAAPGLKFMLSL</sequence>
<dbReference type="Proteomes" id="UP000230750">
    <property type="component" value="Unassembled WGS sequence"/>
</dbReference>
<feature type="region of interest" description="Disordered" evidence="2">
    <location>
        <begin position="1"/>
        <end position="23"/>
    </location>
</feature>
<dbReference type="Gene3D" id="2.20.110.10">
    <property type="entry name" value="Histone H3 K4-specific methyltransferase SET7/9 N-terminal domain"/>
    <property type="match status" value="2"/>
</dbReference>
<keyword evidence="1" id="KW-0677">Repeat</keyword>
<keyword evidence="4" id="KW-1185">Reference proteome</keyword>
<comment type="caution">
    <text evidence="3">The sequence shown here is derived from an EMBL/GenBank/DDBJ whole genome shotgun (WGS) entry which is preliminary data.</text>
</comment>
<dbReference type="InterPro" id="IPR052849">
    <property type="entry name" value="MORN_repeat_protein"/>
</dbReference>
<protein>
    <submittedName>
        <fullName evidence="3">Putative MORN repeat-containing protein 2-like</fullName>
    </submittedName>
</protein>
<evidence type="ECO:0000256" key="1">
    <source>
        <dbReference type="ARBA" id="ARBA00022737"/>
    </source>
</evidence>
<dbReference type="PANTHER" id="PTHR46917">
    <property type="entry name" value="MORN REPEAT-CONTAINING PROTEIN 2"/>
    <property type="match status" value="1"/>
</dbReference>
<dbReference type="SMART" id="SM00698">
    <property type="entry name" value="MORN"/>
    <property type="match status" value="3"/>
</dbReference>
<feature type="compositionally biased region" description="Basic and acidic residues" evidence="2">
    <location>
        <begin position="7"/>
        <end position="16"/>
    </location>
</feature>
<organism evidence="3 4">
    <name type="scientific">Stichopus japonicus</name>
    <name type="common">Sea cucumber</name>
    <dbReference type="NCBI Taxonomy" id="307972"/>
    <lineage>
        <taxon>Eukaryota</taxon>
        <taxon>Metazoa</taxon>
        <taxon>Echinodermata</taxon>
        <taxon>Eleutherozoa</taxon>
        <taxon>Echinozoa</taxon>
        <taxon>Holothuroidea</taxon>
        <taxon>Aspidochirotacea</taxon>
        <taxon>Aspidochirotida</taxon>
        <taxon>Stichopodidae</taxon>
        <taxon>Apostichopus</taxon>
    </lineage>
</organism>
<evidence type="ECO:0000313" key="4">
    <source>
        <dbReference type="Proteomes" id="UP000230750"/>
    </source>
</evidence>
<dbReference type="Pfam" id="PF02493">
    <property type="entry name" value="MORN"/>
    <property type="match status" value="4"/>
</dbReference>
<dbReference type="SUPFAM" id="SSF82185">
    <property type="entry name" value="Histone H3 K4-specific methyltransferase SET7/9 N-terminal domain"/>
    <property type="match status" value="1"/>
</dbReference>
<evidence type="ECO:0000313" key="3">
    <source>
        <dbReference type="EMBL" id="PIK34486.1"/>
    </source>
</evidence>
<proteinExistence type="predicted"/>
<dbReference type="AlphaFoldDB" id="A0A2G8JFF8"/>
<dbReference type="EMBL" id="MRZV01002159">
    <property type="protein sequence ID" value="PIK34486.1"/>
    <property type="molecule type" value="Genomic_DNA"/>
</dbReference>
<reference evidence="3 4" key="1">
    <citation type="journal article" date="2017" name="PLoS Biol.">
        <title>The sea cucumber genome provides insights into morphological evolution and visceral regeneration.</title>
        <authorList>
            <person name="Zhang X."/>
            <person name="Sun L."/>
            <person name="Yuan J."/>
            <person name="Sun Y."/>
            <person name="Gao Y."/>
            <person name="Zhang L."/>
            <person name="Li S."/>
            <person name="Dai H."/>
            <person name="Hamel J.F."/>
            <person name="Liu C."/>
            <person name="Yu Y."/>
            <person name="Liu S."/>
            <person name="Lin W."/>
            <person name="Guo K."/>
            <person name="Jin S."/>
            <person name="Xu P."/>
            <person name="Storey K.B."/>
            <person name="Huan P."/>
            <person name="Zhang T."/>
            <person name="Zhou Y."/>
            <person name="Zhang J."/>
            <person name="Lin C."/>
            <person name="Li X."/>
            <person name="Xing L."/>
            <person name="Huo D."/>
            <person name="Sun M."/>
            <person name="Wang L."/>
            <person name="Mercier A."/>
            <person name="Li F."/>
            <person name="Yang H."/>
            <person name="Xiang J."/>
        </authorList>
    </citation>
    <scope>NUCLEOTIDE SEQUENCE [LARGE SCALE GENOMIC DNA]</scope>
    <source>
        <strain evidence="3">Shaxun</strain>
        <tissue evidence="3">Muscle</tissue>
    </source>
</reference>
<gene>
    <name evidence="3" type="ORF">BSL78_28686</name>
</gene>
<dbReference type="InterPro" id="IPR003409">
    <property type="entry name" value="MORN"/>
</dbReference>
<evidence type="ECO:0000256" key="2">
    <source>
        <dbReference type="SAM" id="MobiDB-lite"/>
    </source>
</evidence>
<name>A0A2G8JFF8_STIJA</name>